<gene>
    <name evidence="1" type="ORF">NUW54_g2485</name>
</gene>
<sequence length="131" mass="14147">MLICARLASPPRLILEHALVRERRSRLDSGRDDGSHITLPGCLLSPAAGTCYSNLNRTLELRDETPRTISRAPSTGIGSSAPCAPTSILRTYLRGGDSGERLLEGSKQLQRASIRSIAAGGWVPKAVRRSR</sequence>
<protein>
    <submittedName>
        <fullName evidence="1">Uncharacterized protein</fullName>
    </submittedName>
</protein>
<reference evidence="1" key="1">
    <citation type="submission" date="2022-08" db="EMBL/GenBank/DDBJ databases">
        <title>Genome Sequence of Pycnoporus sanguineus.</title>
        <authorList>
            <person name="Buettner E."/>
        </authorList>
    </citation>
    <scope>NUCLEOTIDE SEQUENCE</scope>
    <source>
        <strain evidence="1">CG-C14</strain>
    </source>
</reference>
<proteinExistence type="predicted"/>
<keyword evidence="2" id="KW-1185">Reference proteome</keyword>
<comment type="caution">
    <text evidence="1">The sequence shown here is derived from an EMBL/GenBank/DDBJ whole genome shotgun (WGS) entry which is preliminary data.</text>
</comment>
<dbReference type="Proteomes" id="UP001144978">
    <property type="component" value="Unassembled WGS sequence"/>
</dbReference>
<name>A0ACC1Q534_9APHY</name>
<accession>A0ACC1Q534</accession>
<organism evidence="1 2">
    <name type="scientific">Trametes sanguinea</name>
    <dbReference type="NCBI Taxonomy" id="158606"/>
    <lineage>
        <taxon>Eukaryota</taxon>
        <taxon>Fungi</taxon>
        <taxon>Dikarya</taxon>
        <taxon>Basidiomycota</taxon>
        <taxon>Agaricomycotina</taxon>
        <taxon>Agaricomycetes</taxon>
        <taxon>Polyporales</taxon>
        <taxon>Polyporaceae</taxon>
        <taxon>Trametes</taxon>
    </lineage>
</organism>
<evidence type="ECO:0000313" key="2">
    <source>
        <dbReference type="Proteomes" id="UP001144978"/>
    </source>
</evidence>
<dbReference type="EMBL" id="JANSHE010000471">
    <property type="protein sequence ID" value="KAJ3010416.1"/>
    <property type="molecule type" value="Genomic_DNA"/>
</dbReference>
<evidence type="ECO:0000313" key="1">
    <source>
        <dbReference type="EMBL" id="KAJ3010416.1"/>
    </source>
</evidence>